<comment type="caution">
    <text evidence="2">The sequence shown here is derived from an EMBL/GenBank/DDBJ whole genome shotgun (WGS) entry which is preliminary data.</text>
</comment>
<dbReference type="Pfam" id="PF00149">
    <property type="entry name" value="Metallophos"/>
    <property type="match status" value="1"/>
</dbReference>
<proteinExistence type="predicted"/>
<dbReference type="Proteomes" id="UP001404845">
    <property type="component" value="Unassembled WGS sequence"/>
</dbReference>
<sequence length="187" mass="21103">MSRHLFVSDTHFGHVAILSPRMSTQRPFASIEEHDETLIARWNAAVRPGDTVWHLGDFCYRCSGGYARSIFGRLRGRHRFLVRGNHDKIGARLPWDDVVDAARVVVQQPDGTPQGVWLSHYAHRVWPRMHYGDLHLYGHSHGTLPGTAASTDVGVDCFGFRPVTIDEIRVRLDENVRALDATRQGQG</sequence>
<organism evidence="2 3">
    <name type="scientific">Methylorubrum rhodesianum</name>
    <dbReference type="NCBI Taxonomy" id="29427"/>
    <lineage>
        <taxon>Bacteria</taxon>
        <taxon>Pseudomonadati</taxon>
        <taxon>Pseudomonadota</taxon>
        <taxon>Alphaproteobacteria</taxon>
        <taxon>Hyphomicrobiales</taxon>
        <taxon>Methylobacteriaceae</taxon>
        <taxon>Methylorubrum</taxon>
    </lineage>
</organism>
<reference evidence="2 3" key="1">
    <citation type="journal article" date="2023" name="PLoS ONE">
        <title>Complete genome assembly of Hawai'i environmental nontuberculous mycobacteria reveals unexpected co-isolation with methylobacteria.</title>
        <authorList>
            <person name="Hendrix J."/>
            <person name="Epperson L.E."/>
            <person name="Tong E.I."/>
            <person name="Chan Y.L."/>
            <person name="Hasan N.A."/>
            <person name="Dawrs S.N."/>
            <person name="Norton G.J."/>
            <person name="Virdi R."/>
            <person name="Crooks J.L."/>
            <person name="Chan E.D."/>
            <person name="Honda J.R."/>
            <person name="Strong M."/>
        </authorList>
    </citation>
    <scope>NUCLEOTIDE SEQUENCE [LARGE SCALE GENOMIC DNA]</scope>
    <source>
        <strain evidence="2 3">NJH_HI01</strain>
    </source>
</reference>
<dbReference type="SUPFAM" id="SSF56300">
    <property type="entry name" value="Metallo-dependent phosphatases"/>
    <property type="match status" value="1"/>
</dbReference>
<dbReference type="InterPro" id="IPR029052">
    <property type="entry name" value="Metallo-depent_PP-like"/>
</dbReference>
<evidence type="ECO:0000259" key="1">
    <source>
        <dbReference type="Pfam" id="PF00149"/>
    </source>
</evidence>
<name>A0ABU9ZFW4_9HYPH</name>
<keyword evidence="3" id="KW-1185">Reference proteome</keyword>
<gene>
    <name evidence="2" type="ORF">PUR21_21860</name>
</gene>
<evidence type="ECO:0000313" key="2">
    <source>
        <dbReference type="EMBL" id="MEN3230253.1"/>
    </source>
</evidence>
<feature type="domain" description="Calcineurin-like phosphoesterase" evidence="1">
    <location>
        <begin position="5"/>
        <end position="89"/>
    </location>
</feature>
<dbReference type="Gene3D" id="3.60.21.10">
    <property type="match status" value="1"/>
</dbReference>
<accession>A0ABU9ZFW4</accession>
<protein>
    <submittedName>
        <fullName evidence="2">Metallophosphoesterase</fullName>
    </submittedName>
</protein>
<dbReference type="EMBL" id="JAQYXL010000001">
    <property type="protein sequence ID" value="MEN3230253.1"/>
    <property type="molecule type" value="Genomic_DNA"/>
</dbReference>
<evidence type="ECO:0000313" key="3">
    <source>
        <dbReference type="Proteomes" id="UP001404845"/>
    </source>
</evidence>
<dbReference type="InterPro" id="IPR004843">
    <property type="entry name" value="Calcineurin-like_PHP"/>
</dbReference>